<feature type="compositionally biased region" description="Basic and acidic residues" evidence="7">
    <location>
        <begin position="110"/>
        <end position="119"/>
    </location>
</feature>
<dbReference type="InterPro" id="IPR026099">
    <property type="entry name" value="Odf2-rel"/>
</dbReference>
<dbReference type="GO" id="GO:1902017">
    <property type="term" value="P:regulation of cilium assembly"/>
    <property type="evidence" value="ECO:0007669"/>
    <property type="project" value="TreeGrafter"/>
</dbReference>
<proteinExistence type="inferred from homology"/>
<dbReference type="KEGG" id="dpo:4817273"/>
<keyword evidence="4 6" id="KW-0175">Coiled coil</keyword>
<protein>
    <submittedName>
        <fullName evidence="9">Myosin-4</fullName>
    </submittedName>
</protein>
<feature type="region of interest" description="Disordered" evidence="7">
    <location>
        <begin position="176"/>
        <end position="199"/>
    </location>
</feature>
<feature type="compositionally biased region" description="Acidic residues" evidence="7">
    <location>
        <begin position="183"/>
        <end position="196"/>
    </location>
</feature>
<feature type="region of interest" description="Disordered" evidence="7">
    <location>
        <begin position="335"/>
        <end position="360"/>
    </location>
</feature>
<dbReference type="PANTHER" id="PTHR23162:SF10">
    <property type="entry name" value="FI13205P"/>
    <property type="match status" value="1"/>
</dbReference>
<dbReference type="GO" id="GO:0005813">
    <property type="term" value="C:centrosome"/>
    <property type="evidence" value="ECO:0007669"/>
    <property type="project" value="UniProtKB-SubCell"/>
</dbReference>
<evidence type="ECO:0000256" key="1">
    <source>
        <dbReference type="ARBA" id="ARBA00004300"/>
    </source>
</evidence>
<keyword evidence="5" id="KW-0206">Cytoskeleton</keyword>
<organism evidence="8 9">
    <name type="scientific">Drosophila pseudoobscura pseudoobscura</name>
    <name type="common">Fruit fly</name>
    <dbReference type="NCBI Taxonomy" id="46245"/>
    <lineage>
        <taxon>Eukaryota</taxon>
        <taxon>Metazoa</taxon>
        <taxon>Ecdysozoa</taxon>
        <taxon>Arthropoda</taxon>
        <taxon>Hexapoda</taxon>
        <taxon>Insecta</taxon>
        <taxon>Pterygota</taxon>
        <taxon>Neoptera</taxon>
        <taxon>Endopterygota</taxon>
        <taxon>Diptera</taxon>
        <taxon>Brachycera</taxon>
        <taxon>Muscomorpha</taxon>
        <taxon>Ephydroidea</taxon>
        <taxon>Drosophilidae</taxon>
        <taxon>Drosophila</taxon>
        <taxon>Sophophora</taxon>
    </lineage>
</organism>
<evidence type="ECO:0000256" key="4">
    <source>
        <dbReference type="ARBA" id="ARBA00023054"/>
    </source>
</evidence>
<feature type="compositionally biased region" description="Polar residues" evidence="7">
    <location>
        <begin position="1"/>
        <end position="12"/>
    </location>
</feature>
<feature type="region of interest" description="Disordered" evidence="7">
    <location>
        <begin position="633"/>
        <end position="676"/>
    </location>
</feature>
<gene>
    <name evidence="9" type="primary">LOC4817273</name>
</gene>
<feature type="compositionally biased region" description="Polar residues" evidence="7">
    <location>
        <begin position="638"/>
        <end position="648"/>
    </location>
</feature>
<feature type="compositionally biased region" description="Basic residues" evidence="7">
    <location>
        <begin position="245"/>
        <end position="266"/>
    </location>
</feature>
<feature type="region of interest" description="Disordered" evidence="7">
    <location>
        <begin position="245"/>
        <end position="315"/>
    </location>
</feature>
<accession>A0A6I8UJX0</accession>
<dbReference type="RefSeq" id="XP_001356699.3">
    <property type="nucleotide sequence ID" value="XM_001356663.4"/>
</dbReference>
<comment type="similarity">
    <text evidence="2">Belongs to the ODF2 family.</text>
</comment>
<dbReference type="AlphaFoldDB" id="A0A6I8UJX0"/>
<name>A0A6I8UJX0_DROPS</name>
<evidence type="ECO:0000256" key="2">
    <source>
        <dbReference type="ARBA" id="ARBA00009316"/>
    </source>
</evidence>
<evidence type="ECO:0000313" key="8">
    <source>
        <dbReference type="Proteomes" id="UP000001819"/>
    </source>
</evidence>
<sequence length="676" mass="77566">MESMGNDLQLNPTEVKREELGKKSSCVSMQRKASVLVGPAVKGPKIDSLESTPSSMTRDEHHGDGQGDADLALSEVDETDPKLDDEDEYECDGRHRILKPVKKRSVSYRTTERVRDARLQKPQNSDEIGAKLKEELSKYKQELQEYNETTKDLEEKYMKINYELSGLQQKHDHFVATQGSSSDQEEEMDGEIDGDGDGVYNYRSTTSIASDASLDNNSSKIFRSSSSFMTVLEAPNSYEDLHQKKYPREKHGSKHMSKQSQPKKNKMSLSDQVGDDYSSRIVETLASRQSRRRHRSMMNHQHEDDDDDEMEDQENHPASIKDVYKVLKDVMNTSQDHHTYKHERARTREREREPSSSTRELYSTINNLKSEQGQYRTIIRQQKDRLTDYHSRCVKAQEIMKTQKHEIDKLHINNKQLESSIYHDIDTLRSKIDMKLKNISHLPQMMREEHIKYEKAMRENCVLGDKLRLLHQEANQLKLKIDELGRRKLVTINRLKAAERDLKIFKNYNAALKTEKRRLSDELTSVKEQLESLQSASKRQMCRHREQSEKQRRELQKRIFDLELKLSRSQNSTSSLIQERDSLIAELQAQLHTLVHNFEVSQKHIRVLRRHIYSMTTGGSGISGGGGVCGTASSGIGSAQSQRPSESSGIGRVNHSCQGSSGGRSNPRMMAMKAKA</sequence>
<feature type="coiled-coil region" evidence="6">
    <location>
        <begin position="467"/>
        <end position="572"/>
    </location>
</feature>
<keyword evidence="8" id="KW-1185">Reference proteome</keyword>
<evidence type="ECO:0000256" key="3">
    <source>
        <dbReference type="ARBA" id="ARBA00022490"/>
    </source>
</evidence>
<keyword evidence="3" id="KW-0963">Cytoplasm</keyword>
<feature type="compositionally biased region" description="Basic residues" evidence="7">
    <location>
        <begin position="96"/>
        <end position="106"/>
    </location>
</feature>
<evidence type="ECO:0000256" key="7">
    <source>
        <dbReference type="SAM" id="MobiDB-lite"/>
    </source>
</evidence>
<feature type="region of interest" description="Disordered" evidence="7">
    <location>
        <begin position="1"/>
        <end position="127"/>
    </location>
</feature>
<dbReference type="PANTHER" id="PTHR23162">
    <property type="entry name" value="OUTER DENSE FIBER OF SPERM TAILS 2"/>
    <property type="match status" value="1"/>
</dbReference>
<evidence type="ECO:0000256" key="5">
    <source>
        <dbReference type="ARBA" id="ARBA00023212"/>
    </source>
</evidence>
<dbReference type="Proteomes" id="UP000001819">
    <property type="component" value="Chromosome 4"/>
</dbReference>
<evidence type="ECO:0000313" key="9">
    <source>
        <dbReference type="RefSeq" id="XP_001356699.3"/>
    </source>
</evidence>
<reference evidence="9" key="1">
    <citation type="submission" date="2025-08" db="UniProtKB">
        <authorList>
            <consortium name="RefSeq"/>
        </authorList>
    </citation>
    <scope>IDENTIFICATION</scope>
    <source>
        <strain evidence="9">MV-25-SWS-2005</strain>
        <tissue evidence="9">Whole body</tissue>
    </source>
</reference>
<feature type="compositionally biased region" description="Acidic residues" evidence="7">
    <location>
        <begin position="75"/>
        <end position="90"/>
    </location>
</feature>
<evidence type="ECO:0000256" key="6">
    <source>
        <dbReference type="SAM" id="Coils"/>
    </source>
</evidence>
<feature type="coiled-coil region" evidence="6">
    <location>
        <begin position="129"/>
        <end position="170"/>
    </location>
</feature>
<dbReference type="InParanoid" id="A0A6I8UJX0"/>
<comment type="subcellular location">
    <subcellularLocation>
        <location evidence="1">Cytoplasm</location>
        <location evidence="1">Cytoskeleton</location>
        <location evidence="1">Microtubule organizing center</location>
        <location evidence="1">Centrosome</location>
    </subcellularLocation>
</comment>